<protein>
    <submittedName>
        <fullName evidence="5">Acyltransferase</fullName>
    </submittedName>
</protein>
<keyword evidence="2" id="KW-0677">Repeat</keyword>
<dbReference type="Proteomes" id="UP000676246">
    <property type="component" value="Unassembled WGS sequence"/>
</dbReference>
<dbReference type="SUPFAM" id="SSF51161">
    <property type="entry name" value="Trimeric LpxA-like enzymes"/>
    <property type="match status" value="1"/>
</dbReference>
<dbReference type="AlphaFoldDB" id="A0A941BDF6"/>
<evidence type="ECO:0000256" key="4">
    <source>
        <dbReference type="SAM" id="MobiDB-lite"/>
    </source>
</evidence>
<sequence>MSTPPAAPAGASGTAPAISVQDKGQRNVIEIPPDLRGELKLMINGHDNQVRIGAGVKLTRCRLDIRGHHCTIEIGQGCQLAGGFVCRASHTRLLIGDKTTMMGATITLHEPGTIRIGTDCMFAAEVRMDTSDMHSIIDVATGRRINPPGDLEIGEHVWLGFGTYVLKGARIGAHSIVGARAVVSGEVPPNSLAVGVPARVVRSGVSWDRRLLPLSEDD</sequence>
<evidence type="ECO:0000256" key="1">
    <source>
        <dbReference type="ARBA" id="ARBA00022679"/>
    </source>
</evidence>
<dbReference type="Gene3D" id="2.160.10.10">
    <property type="entry name" value="Hexapeptide repeat proteins"/>
    <property type="match status" value="1"/>
</dbReference>
<dbReference type="GO" id="GO:0016746">
    <property type="term" value="F:acyltransferase activity"/>
    <property type="evidence" value="ECO:0007669"/>
    <property type="project" value="UniProtKB-KW"/>
</dbReference>
<name>A0A941BDF6_9BURK</name>
<proteinExistence type="predicted"/>
<evidence type="ECO:0000313" key="5">
    <source>
        <dbReference type="EMBL" id="MBQ0930166.1"/>
    </source>
</evidence>
<evidence type="ECO:0000313" key="6">
    <source>
        <dbReference type="Proteomes" id="UP000676246"/>
    </source>
</evidence>
<dbReference type="CDD" id="cd04647">
    <property type="entry name" value="LbH_MAT_like"/>
    <property type="match status" value="1"/>
</dbReference>
<evidence type="ECO:0000256" key="2">
    <source>
        <dbReference type="ARBA" id="ARBA00022737"/>
    </source>
</evidence>
<feature type="region of interest" description="Disordered" evidence="4">
    <location>
        <begin position="1"/>
        <end position="23"/>
    </location>
</feature>
<dbReference type="InterPro" id="IPR001451">
    <property type="entry name" value="Hexapep"/>
</dbReference>
<dbReference type="RefSeq" id="WP_210852649.1">
    <property type="nucleotide sequence ID" value="NZ_JAGQDD010000003.1"/>
</dbReference>
<dbReference type="PANTHER" id="PTHR23416:SF78">
    <property type="entry name" value="LIPOPOLYSACCHARIDE BIOSYNTHESIS O-ACETYL TRANSFERASE WBBJ-RELATED"/>
    <property type="match status" value="1"/>
</dbReference>
<dbReference type="InterPro" id="IPR051159">
    <property type="entry name" value="Hexapeptide_acetyltransf"/>
</dbReference>
<feature type="compositionally biased region" description="Low complexity" evidence="4">
    <location>
        <begin position="1"/>
        <end position="17"/>
    </location>
</feature>
<accession>A0A941BDF6</accession>
<dbReference type="InterPro" id="IPR018357">
    <property type="entry name" value="Hexapep_transf_CS"/>
</dbReference>
<dbReference type="EMBL" id="JAGQDD010000003">
    <property type="protein sequence ID" value="MBQ0930166.1"/>
    <property type="molecule type" value="Genomic_DNA"/>
</dbReference>
<keyword evidence="3 5" id="KW-0012">Acyltransferase</keyword>
<dbReference type="InterPro" id="IPR011004">
    <property type="entry name" value="Trimer_LpxA-like_sf"/>
</dbReference>
<comment type="caution">
    <text evidence="5">The sequence shown here is derived from an EMBL/GenBank/DDBJ whole genome shotgun (WGS) entry which is preliminary data.</text>
</comment>
<evidence type="ECO:0000256" key="3">
    <source>
        <dbReference type="ARBA" id="ARBA00023315"/>
    </source>
</evidence>
<keyword evidence="6" id="KW-1185">Reference proteome</keyword>
<keyword evidence="1" id="KW-0808">Transferase</keyword>
<organism evidence="5 6">
    <name type="scientific">Ideonella alba</name>
    <dbReference type="NCBI Taxonomy" id="2824118"/>
    <lineage>
        <taxon>Bacteria</taxon>
        <taxon>Pseudomonadati</taxon>
        <taxon>Pseudomonadota</taxon>
        <taxon>Betaproteobacteria</taxon>
        <taxon>Burkholderiales</taxon>
        <taxon>Sphaerotilaceae</taxon>
        <taxon>Ideonella</taxon>
    </lineage>
</organism>
<dbReference type="PANTHER" id="PTHR23416">
    <property type="entry name" value="SIALIC ACID SYNTHASE-RELATED"/>
    <property type="match status" value="1"/>
</dbReference>
<dbReference type="Pfam" id="PF00132">
    <property type="entry name" value="Hexapep"/>
    <property type="match status" value="1"/>
</dbReference>
<dbReference type="PROSITE" id="PS00101">
    <property type="entry name" value="HEXAPEP_TRANSFERASES"/>
    <property type="match status" value="1"/>
</dbReference>
<reference evidence="5 6" key="1">
    <citation type="submission" date="2021-04" db="EMBL/GenBank/DDBJ databases">
        <title>The genome sequence of Ideonella sp. 3Y2.</title>
        <authorList>
            <person name="Liu Y."/>
        </authorList>
    </citation>
    <scope>NUCLEOTIDE SEQUENCE [LARGE SCALE GENOMIC DNA]</scope>
    <source>
        <strain evidence="5 6">3Y2</strain>
    </source>
</reference>
<gene>
    <name evidence="5" type="ORF">KAK03_06660</name>
</gene>